<name>A0A377WSW7_KLEPN</name>
<organism evidence="2 3">
    <name type="scientific">Klebsiella pneumoniae</name>
    <dbReference type="NCBI Taxonomy" id="573"/>
    <lineage>
        <taxon>Bacteria</taxon>
        <taxon>Pseudomonadati</taxon>
        <taxon>Pseudomonadota</taxon>
        <taxon>Gammaproteobacteria</taxon>
        <taxon>Enterobacterales</taxon>
        <taxon>Enterobacteriaceae</taxon>
        <taxon>Klebsiella/Raoultella group</taxon>
        <taxon>Klebsiella</taxon>
        <taxon>Klebsiella pneumoniae complex</taxon>
    </lineage>
</organism>
<dbReference type="AlphaFoldDB" id="A0A377WSW7"/>
<evidence type="ECO:0000313" key="2">
    <source>
        <dbReference type="EMBL" id="STT56421.1"/>
    </source>
</evidence>
<protein>
    <submittedName>
        <fullName evidence="2">Uncharacterized protein</fullName>
    </submittedName>
</protein>
<keyword evidence="1" id="KW-0472">Membrane</keyword>
<keyword evidence="1" id="KW-0812">Transmembrane</keyword>
<accession>A0A377WSW7</accession>
<dbReference type="EMBL" id="UGLC01000002">
    <property type="protein sequence ID" value="STT56421.1"/>
    <property type="molecule type" value="Genomic_DNA"/>
</dbReference>
<proteinExistence type="predicted"/>
<sequence length="167" mass="18391">MEPKPNWLVRHINLITTAVALYPWLLMILLLWDNQRHHQHGYAALGAAIAILFLLALTSGMNLLISSLVIFCARCSTPPLAGGAAVRFFRHELDLGALAYPSVLQLLIFPPARATAAAFSIARTRRLRGLRARRKSPPGRCAVRCASQWPGRAPARRHRATTAVSRG</sequence>
<evidence type="ECO:0000256" key="1">
    <source>
        <dbReference type="SAM" id="Phobius"/>
    </source>
</evidence>
<gene>
    <name evidence="2" type="ORF">NCTC8849_05076</name>
</gene>
<dbReference type="Proteomes" id="UP000254799">
    <property type="component" value="Unassembled WGS sequence"/>
</dbReference>
<feature type="transmembrane region" description="Helical" evidence="1">
    <location>
        <begin position="12"/>
        <end position="32"/>
    </location>
</feature>
<keyword evidence="1" id="KW-1133">Transmembrane helix</keyword>
<feature type="transmembrane region" description="Helical" evidence="1">
    <location>
        <begin position="44"/>
        <end position="71"/>
    </location>
</feature>
<evidence type="ECO:0000313" key="3">
    <source>
        <dbReference type="Proteomes" id="UP000254799"/>
    </source>
</evidence>
<reference evidence="2 3" key="1">
    <citation type="submission" date="2018-06" db="EMBL/GenBank/DDBJ databases">
        <authorList>
            <consortium name="Pathogen Informatics"/>
            <person name="Doyle S."/>
        </authorList>
    </citation>
    <scope>NUCLEOTIDE SEQUENCE [LARGE SCALE GENOMIC DNA]</scope>
    <source>
        <strain evidence="2 3">NCTC8849</strain>
    </source>
</reference>